<sequence>RDDGMLFTYMFLNLLSLYLHFQVLNMIGGNTA</sequence>
<name>T1AGU5_9ZZZZ</name>
<keyword evidence="1" id="KW-0472">Membrane</keyword>
<organism evidence="2">
    <name type="scientific">mine drainage metagenome</name>
    <dbReference type="NCBI Taxonomy" id="410659"/>
    <lineage>
        <taxon>unclassified sequences</taxon>
        <taxon>metagenomes</taxon>
        <taxon>ecological metagenomes</taxon>
    </lineage>
</organism>
<comment type="caution">
    <text evidence="2">The sequence shown here is derived from an EMBL/GenBank/DDBJ whole genome shotgun (WGS) entry which is preliminary data.</text>
</comment>
<evidence type="ECO:0000313" key="2">
    <source>
        <dbReference type="EMBL" id="EQD56402.1"/>
    </source>
</evidence>
<keyword evidence="1" id="KW-0812">Transmembrane</keyword>
<accession>T1AGU5</accession>
<keyword evidence="1" id="KW-1133">Transmembrane helix</keyword>
<feature type="transmembrane region" description="Helical" evidence="1">
    <location>
        <begin position="6"/>
        <end position="27"/>
    </location>
</feature>
<evidence type="ECO:0000256" key="1">
    <source>
        <dbReference type="SAM" id="Phobius"/>
    </source>
</evidence>
<reference evidence="2" key="2">
    <citation type="journal article" date="2014" name="ISME J.">
        <title>Microbial stratification in low pH oxic and suboxic macroscopic growths along an acid mine drainage.</title>
        <authorList>
            <person name="Mendez-Garcia C."/>
            <person name="Mesa V."/>
            <person name="Sprenger R.R."/>
            <person name="Richter M."/>
            <person name="Diez M.S."/>
            <person name="Solano J."/>
            <person name="Bargiela R."/>
            <person name="Golyshina O.V."/>
            <person name="Manteca A."/>
            <person name="Ramos J.L."/>
            <person name="Gallego J.R."/>
            <person name="Llorente I."/>
            <person name="Martins Dos Santos V.A."/>
            <person name="Jensen O.N."/>
            <person name="Pelaez A.I."/>
            <person name="Sanchez J."/>
            <person name="Ferrer M."/>
        </authorList>
    </citation>
    <scope>NUCLEOTIDE SEQUENCE</scope>
</reference>
<gene>
    <name evidence="2" type="ORF">B2A_05271</name>
</gene>
<dbReference type="EMBL" id="AUZZ01003647">
    <property type="protein sequence ID" value="EQD56402.1"/>
    <property type="molecule type" value="Genomic_DNA"/>
</dbReference>
<proteinExistence type="predicted"/>
<dbReference type="AlphaFoldDB" id="T1AGU5"/>
<feature type="non-terminal residue" evidence="2">
    <location>
        <position position="1"/>
    </location>
</feature>
<protein>
    <submittedName>
        <fullName evidence="2">Uncharacterized protein</fullName>
    </submittedName>
</protein>
<reference evidence="2" key="1">
    <citation type="submission" date="2013-08" db="EMBL/GenBank/DDBJ databases">
        <authorList>
            <person name="Mendez C."/>
            <person name="Richter M."/>
            <person name="Ferrer M."/>
            <person name="Sanchez J."/>
        </authorList>
    </citation>
    <scope>NUCLEOTIDE SEQUENCE</scope>
</reference>